<reference evidence="2" key="1">
    <citation type="submission" date="2016-11" db="EMBL/GenBank/DDBJ databases">
        <authorList>
            <person name="Varghese N."/>
            <person name="Submissions S."/>
        </authorList>
    </citation>
    <scope>NUCLEOTIDE SEQUENCE [LARGE SCALE GENOMIC DNA]</scope>
    <source>
        <strain evidence="2">CGMCC 1.8863</strain>
    </source>
</reference>
<name>A0A1M6ADM4_9FLAO</name>
<proteinExistence type="predicted"/>
<dbReference type="Proteomes" id="UP000184231">
    <property type="component" value="Unassembled WGS sequence"/>
</dbReference>
<dbReference type="EMBL" id="FQYX01000001">
    <property type="protein sequence ID" value="SHI34549.1"/>
    <property type="molecule type" value="Genomic_DNA"/>
</dbReference>
<organism evidence="1 2">
    <name type="scientific">Arenibacter nanhaiticus</name>
    <dbReference type="NCBI Taxonomy" id="558155"/>
    <lineage>
        <taxon>Bacteria</taxon>
        <taxon>Pseudomonadati</taxon>
        <taxon>Bacteroidota</taxon>
        <taxon>Flavobacteriia</taxon>
        <taxon>Flavobacteriales</taxon>
        <taxon>Flavobacteriaceae</taxon>
        <taxon>Arenibacter</taxon>
    </lineage>
</organism>
<accession>A0A1M6ADM4</accession>
<protein>
    <submittedName>
        <fullName evidence="1">Uncharacterized protein</fullName>
    </submittedName>
</protein>
<gene>
    <name evidence="1" type="ORF">SAMN04487911_101184</name>
</gene>
<dbReference type="AlphaFoldDB" id="A0A1M6ADM4"/>
<dbReference type="RefSeq" id="WP_317045378.1">
    <property type="nucleotide sequence ID" value="NZ_FQYX01000001.1"/>
</dbReference>
<sequence length="131" mass="14446">MVWARNINKAQVTQGDGAYASYSSYAEGDNTYFVISTAAENPQLLTGQRLVFKQGLGRNRNVFAICLDKKGQISYDKIIDDKEARLPLMVSMPLINKSDGVLLFYAKRGSKKQLVKVIIGPAVQTEVGSRS</sequence>
<dbReference type="STRING" id="558155.SAMN04487911_101184"/>
<evidence type="ECO:0000313" key="2">
    <source>
        <dbReference type="Proteomes" id="UP000184231"/>
    </source>
</evidence>
<keyword evidence="2" id="KW-1185">Reference proteome</keyword>
<evidence type="ECO:0000313" key="1">
    <source>
        <dbReference type="EMBL" id="SHI34549.1"/>
    </source>
</evidence>